<feature type="coiled-coil region" evidence="1">
    <location>
        <begin position="762"/>
        <end position="854"/>
    </location>
</feature>
<organism evidence="2 3">
    <name type="scientific">Paracholeplasma manati</name>
    <dbReference type="NCBI Taxonomy" id="591373"/>
    <lineage>
        <taxon>Bacteria</taxon>
        <taxon>Bacillati</taxon>
        <taxon>Mycoplasmatota</taxon>
        <taxon>Mollicutes</taxon>
        <taxon>Acholeplasmatales</taxon>
        <taxon>Acholeplasmataceae</taxon>
        <taxon>Paracholeplasma</taxon>
    </lineage>
</organism>
<evidence type="ECO:0000313" key="3">
    <source>
        <dbReference type="Proteomes" id="UP001177160"/>
    </source>
</evidence>
<evidence type="ECO:0000256" key="1">
    <source>
        <dbReference type="SAM" id="Coils"/>
    </source>
</evidence>
<keyword evidence="1" id="KW-0175">Coiled coil</keyword>
<comment type="caution">
    <text evidence="2">The sequence shown here is derived from an EMBL/GenBank/DDBJ whole genome shotgun (WGS) entry which is preliminary data.</text>
</comment>
<keyword evidence="3" id="KW-1185">Reference proteome</keyword>
<feature type="coiled-coil region" evidence="1">
    <location>
        <begin position="38"/>
        <end position="65"/>
    </location>
</feature>
<feature type="coiled-coil region" evidence="1">
    <location>
        <begin position="252"/>
        <end position="384"/>
    </location>
</feature>
<gene>
    <name evidence="2" type="ORF">N7548_05530</name>
</gene>
<dbReference type="Proteomes" id="UP001177160">
    <property type="component" value="Unassembled WGS sequence"/>
</dbReference>
<evidence type="ECO:0000313" key="2">
    <source>
        <dbReference type="EMBL" id="MCV2232286.1"/>
    </source>
</evidence>
<sequence length="1218" mass="145709">MSKINAKNYESKQKERFDTLFRDVLTAYAITNETGHQLKATRVSLENLYDQIHEMNRQYENSLIRYTKDYSIQLSEINKTHQDALHLLDAQYAESLKQFKQQIVDENIAANKKLTDIHLNFQRQTQQTNIHVYRALLEMKQRHQELDFEYEQARVSYQKAIDEIEKIKEQNLKDIDKQYENELKDNKAADQARQARLSTEIQTIQTKKQSEQTDFDESILKVKTVFNRVTIKFNQKIRDIQKKYQKIMGQQEADIQLEIEQVQQKMDALKVDYQEKDRLTRNDFENELIKYDARLDQLKVNYESNKEQIIRNYSRDITVNNSKLANTKEHINQQITSLERMTQQHRLELSKESTDYLEQLNAINKNYIREKNALELQAKQAMKDTSALNRLRAKRHQNELLNHEFEYIKTQEIYRLKRRISERFKDQELRKHKYEFDRDWLKLSEQNKMLEKRLFIENQVLREKQGLVIYPYEAMVLLAREIHDAEMNYRTLENNHYKQLFSLEERKLNYVSTLDENTLKHEKNKIILKHEFDIKRTNVVAYLDMEYAKNNLSGQKLIFDERKKAFELHYQKREKAYLIEQDKAKETRMFEQKMISFEQKLLSQIIEVQESKALIEYDSTVELEKSRHTKEIGIRKAKRILDTSMNETQRQKRLFDIYFQMLLVMQNEFENVLLLLRDIYQTSSIQQWRGSLKFILEVLETQTALKTALIEELETETTAYYQEKINELTAFKYMNLKESIISDYESEHKLYHEQIVMLDEQLKSLRAKSADLFQQIAHLENENANIESTKALIYDQISKITSRLLSKQQRKTARNLQNELATLNKEIHKNNDLIRHIKEQIRKTNKEMQSLDKNHKPLELMLVKIERNRALREKNLDRSQYEEGRVYYDSIEAIHTLTTQIFKTNDHLFLETKAALNLLDSDLILEKSFSKSYIQLTKEAVKTRTQFLNYHKKGIQLCDQQFTQIRFEQHRIMKEYETAFDLTKHNIDDTLEKRIQKMTDKLRELENYRESFTRVQQRQLQTQIKGIDLEWKHFNEQHDEKTLAGLKAYQAVIDRRDDLLLATKLNTDSVIAELENNFKAGNLNIDNLNALSSKEISKKMFVIDNDIKQATLVFDEKVAFYAEKDGVARTRIHENLNQSRLKSNKAMTQFAFDIEIMKLQMERHARHADRIASRKIKHLMLRERLAKMPLHREAGKTIKRRKHLAKRAWAVKQNKLIQ</sequence>
<proteinExistence type="predicted"/>
<accession>A0ABT2Y6C3</accession>
<protein>
    <submittedName>
        <fullName evidence="2">Uncharacterized protein</fullName>
    </submittedName>
</protein>
<name>A0ABT2Y6C3_9MOLU</name>
<dbReference type="EMBL" id="JAOVQM010000003">
    <property type="protein sequence ID" value="MCV2232286.1"/>
    <property type="molecule type" value="Genomic_DNA"/>
</dbReference>
<reference evidence="2" key="1">
    <citation type="submission" date="2022-09" db="EMBL/GenBank/DDBJ databases">
        <title>Novel Mycoplasma species identified in domestic and wild animals.</title>
        <authorList>
            <person name="Volokhov D.V."/>
            <person name="Furtak V.A."/>
            <person name="Zagorodnyaya T.A."/>
        </authorList>
    </citation>
    <scope>NUCLEOTIDE SEQUENCE</scope>
    <source>
        <strain evidence="2">Oakley</strain>
    </source>
</reference>
<feature type="coiled-coil region" evidence="1">
    <location>
        <begin position="988"/>
        <end position="1015"/>
    </location>
</feature>
<dbReference type="RefSeq" id="WP_263608471.1">
    <property type="nucleotide sequence ID" value="NZ_JAOVQM010000003.1"/>
</dbReference>